<dbReference type="RefSeq" id="WP_303300635.1">
    <property type="nucleotide sequence ID" value="NZ_BAABDA010000042.1"/>
</dbReference>
<feature type="transmembrane region" description="Helical" evidence="1">
    <location>
        <begin position="6"/>
        <end position="23"/>
    </location>
</feature>
<sequence length="118" mass="13761">MNMPSVILKSTVLATCIFWIIIISENFQSGMIPFIFLSIIPISICCTITILFTVMPFFWFKSDGLRNETVFKKYFPFYTIVSFCLCLYGVFELTFAISFFVSAFFTTMQSWVWIVKDN</sequence>
<organism evidence="2 3">
    <name type="scientific">Flavivirga jejuensis</name>
    <dbReference type="NCBI Taxonomy" id="870487"/>
    <lineage>
        <taxon>Bacteria</taxon>
        <taxon>Pseudomonadati</taxon>
        <taxon>Bacteroidota</taxon>
        <taxon>Flavobacteriia</taxon>
        <taxon>Flavobacteriales</taxon>
        <taxon>Flavobacteriaceae</taxon>
        <taxon>Flavivirga</taxon>
    </lineage>
</organism>
<accession>A0ABT8WK56</accession>
<feature type="transmembrane region" description="Helical" evidence="1">
    <location>
        <begin position="80"/>
        <end position="106"/>
    </location>
</feature>
<comment type="caution">
    <text evidence="2">The sequence shown here is derived from an EMBL/GenBank/DDBJ whole genome shotgun (WGS) entry which is preliminary data.</text>
</comment>
<evidence type="ECO:0000256" key="1">
    <source>
        <dbReference type="SAM" id="Phobius"/>
    </source>
</evidence>
<reference evidence="2" key="1">
    <citation type="submission" date="2023-07" db="EMBL/GenBank/DDBJ databases">
        <title>Two novel species in the genus Flavivirga.</title>
        <authorList>
            <person name="Kwon K."/>
        </authorList>
    </citation>
    <scope>NUCLEOTIDE SEQUENCE</scope>
    <source>
        <strain evidence="2">KACC 14158</strain>
    </source>
</reference>
<evidence type="ECO:0000313" key="3">
    <source>
        <dbReference type="Proteomes" id="UP001176806"/>
    </source>
</evidence>
<dbReference type="EMBL" id="JAUOEL010000001">
    <property type="protein sequence ID" value="MDO5973543.1"/>
    <property type="molecule type" value="Genomic_DNA"/>
</dbReference>
<keyword evidence="3" id="KW-1185">Reference proteome</keyword>
<proteinExistence type="predicted"/>
<name>A0ABT8WK56_9FLAO</name>
<protein>
    <submittedName>
        <fullName evidence="2">Uncharacterized protein</fullName>
    </submittedName>
</protein>
<keyword evidence="1" id="KW-0812">Transmembrane</keyword>
<keyword evidence="1" id="KW-0472">Membrane</keyword>
<keyword evidence="1" id="KW-1133">Transmembrane helix</keyword>
<feature type="transmembrane region" description="Helical" evidence="1">
    <location>
        <begin position="35"/>
        <end position="60"/>
    </location>
</feature>
<evidence type="ECO:0000313" key="2">
    <source>
        <dbReference type="EMBL" id="MDO5973543.1"/>
    </source>
</evidence>
<dbReference type="Proteomes" id="UP001176806">
    <property type="component" value="Unassembled WGS sequence"/>
</dbReference>
<gene>
    <name evidence="2" type="ORF">Q4Q40_05035</name>
</gene>